<keyword evidence="2" id="KW-1185">Reference proteome</keyword>
<dbReference type="Proteomes" id="UP001497516">
    <property type="component" value="Chromosome 2"/>
</dbReference>
<evidence type="ECO:0000313" key="1">
    <source>
        <dbReference type="EMBL" id="CAL1372218.1"/>
    </source>
</evidence>
<evidence type="ECO:0000313" key="2">
    <source>
        <dbReference type="Proteomes" id="UP001497516"/>
    </source>
</evidence>
<name>A0AAV2DE88_9ROSI</name>
<accession>A0AAV2DE88</accession>
<sequence>MANRFVPLLKKLLSLSRHSHRMVTYMPRPGDGAPHAVTSILGNEIVPHVNDALDCRKGREKTEGDRSDTAGE</sequence>
<protein>
    <submittedName>
        <fullName evidence="1">Uncharacterized protein</fullName>
    </submittedName>
</protein>
<gene>
    <name evidence="1" type="ORF">LTRI10_LOCUS14240</name>
</gene>
<dbReference type="AlphaFoldDB" id="A0AAV2DE88"/>
<dbReference type="EMBL" id="OZ034815">
    <property type="protein sequence ID" value="CAL1372218.1"/>
    <property type="molecule type" value="Genomic_DNA"/>
</dbReference>
<reference evidence="1 2" key="1">
    <citation type="submission" date="2024-04" db="EMBL/GenBank/DDBJ databases">
        <authorList>
            <person name="Fracassetti M."/>
        </authorList>
    </citation>
    <scope>NUCLEOTIDE SEQUENCE [LARGE SCALE GENOMIC DNA]</scope>
</reference>
<organism evidence="1 2">
    <name type="scientific">Linum trigynum</name>
    <dbReference type="NCBI Taxonomy" id="586398"/>
    <lineage>
        <taxon>Eukaryota</taxon>
        <taxon>Viridiplantae</taxon>
        <taxon>Streptophyta</taxon>
        <taxon>Embryophyta</taxon>
        <taxon>Tracheophyta</taxon>
        <taxon>Spermatophyta</taxon>
        <taxon>Magnoliopsida</taxon>
        <taxon>eudicotyledons</taxon>
        <taxon>Gunneridae</taxon>
        <taxon>Pentapetalae</taxon>
        <taxon>rosids</taxon>
        <taxon>fabids</taxon>
        <taxon>Malpighiales</taxon>
        <taxon>Linaceae</taxon>
        <taxon>Linum</taxon>
    </lineage>
</organism>
<proteinExistence type="predicted"/>